<sequence length="244" mass="27674">MADSTAITERMTESKHFRLPDLPDELQVKIYQKYFEGTNLTITRYHQASGNLRFGGIPSLDLELVCYDMHIEARKARSQMTLGTMVVAEGNDFNNGDFAKFVDDNRYSWVRNHIQKLQFWGTRLPTSAPVNWEPLIARCVQLREVDVFIPNRPIVAYLDIADAQGSGSFSPFSGKDSGQRLVRRILARAQPSVRSLSPFGLDSFRTILVQRSAQCKVVAHYGNIYIDMDGRELLADLTEVFYGS</sequence>
<reference evidence="1 2" key="1">
    <citation type="submission" date="2023-08" db="EMBL/GenBank/DDBJ databases">
        <title>Black Yeasts Isolated from many extreme environments.</title>
        <authorList>
            <person name="Coleine C."/>
            <person name="Stajich J.E."/>
            <person name="Selbmann L."/>
        </authorList>
    </citation>
    <scope>NUCLEOTIDE SEQUENCE [LARGE SCALE GENOMIC DNA]</scope>
    <source>
        <strain evidence="1 2">CCFEE 5885</strain>
    </source>
</reference>
<dbReference type="EMBL" id="JAVRRG010000123">
    <property type="protein sequence ID" value="KAK5083248.1"/>
    <property type="molecule type" value="Genomic_DNA"/>
</dbReference>
<keyword evidence="2" id="KW-1185">Reference proteome</keyword>
<name>A0ABR0K1R9_9EURO</name>
<proteinExistence type="predicted"/>
<organism evidence="1 2">
    <name type="scientific">Lithohypha guttulata</name>
    <dbReference type="NCBI Taxonomy" id="1690604"/>
    <lineage>
        <taxon>Eukaryota</taxon>
        <taxon>Fungi</taxon>
        <taxon>Dikarya</taxon>
        <taxon>Ascomycota</taxon>
        <taxon>Pezizomycotina</taxon>
        <taxon>Eurotiomycetes</taxon>
        <taxon>Chaetothyriomycetidae</taxon>
        <taxon>Chaetothyriales</taxon>
        <taxon>Trichomeriaceae</taxon>
        <taxon>Lithohypha</taxon>
    </lineage>
</organism>
<comment type="caution">
    <text evidence="1">The sequence shown here is derived from an EMBL/GenBank/DDBJ whole genome shotgun (WGS) entry which is preliminary data.</text>
</comment>
<evidence type="ECO:0000313" key="2">
    <source>
        <dbReference type="Proteomes" id="UP001345013"/>
    </source>
</evidence>
<dbReference type="Proteomes" id="UP001345013">
    <property type="component" value="Unassembled WGS sequence"/>
</dbReference>
<evidence type="ECO:0000313" key="1">
    <source>
        <dbReference type="EMBL" id="KAK5083248.1"/>
    </source>
</evidence>
<gene>
    <name evidence="1" type="ORF">LTR24_007810</name>
</gene>
<protein>
    <submittedName>
        <fullName evidence="1">Uncharacterized protein</fullName>
    </submittedName>
</protein>
<accession>A0ABR0K1R9</accession>